<dbReference type="Proteomes" id="UP000507245">
    <property type="component" value="Unassembled WGS sequence"/>
</dbReference>
<evidence type="ECO:0000313" key="4">
    <source>
        <dbReference type="Proteomes" id="UP000507222"/>
    </source>
</evidence>
<gene>
    <name evidence="2" type="ORF">CURHAP_LOCUS4539</name>
    <name evidence="3" type="ORF">ORAREDHAP_LOCUS5158</name>
</gene>
<dbReference type="EMBL" id="CAEKDK010000001">
    <property type="protein sequence ID" value="CAB4263721.1"/>
    <property type="molecule type" value="Genomic_DNA"/>
</dbReference>
<dbReference type="OrthoDB" id="10376023at2759"/>
<reference evidence="5" key="1">
    <citation type="journal article" date="2020" name="Genome Biol.">
        <title>Gamete binning: chromosome-level and haplotype-resolved genome assembly enabled by high-throughput single-cell sequencing of gamete genomes.</title>
        <authorList>
            <person name="Campoy J.A."/>
            <person name="Sun H."/>
            <person name="Goel M."/>
            <person name="Jiao W.-B."/>
            <person name="Folz-Donahue K."/>
            <person name="Wang N."/>
            <person name="Rubio M."/>
            <person name="Liu C."/>
            <person name="Kukat C."/>
            <person name="Ruiz D."/>
            <person name="Huettel B."/>
            <person name="Schneeberger K."/>
        </authorList>
    </citation>
    <scope>NUCLEOTIDE SEQUENCE [LARGE SCALE GENOMIC DNA]</scope>
    <source>
        <strain evidence="5">cv. Rojo Pasion</strain>
    </source>
</reference>
<dbReference type="AlphaFoldDB" id="A0A6J5TIG7"/>
<evidence type="ECO:0000313" key="3">
    <source>
        <dbReference type="EMBL" id="CAB4294438.1"/>
    </source>
</evidence>
<dbReference type="EMBL" id="CAEKKB010000001">
    <property type="protein sequence ID" value="CAB4294438.1"/>
    <property type="molecule type" value="Genomic_DNA"/>
</dbReference>
<sequence length="260" mass="27983">MGRKGQTTASMEVAAIVEAELDAQHKLWDSQIQEVQAAVMALAVQQAAVQSNMSEVQKSLAAHQDQNIAFQKSMLEEIRALCTRNSPPVSTQAERITSTRPPPHSKILSSSATTLGSPGAMATTGGIFSTNHTFTAPNHPIFAGAGPDLGFLASNPFIPPSIVLLGTSTMGSPVLQPQMPIPQYSQPPLRTTENHPLFGVHTTHSGPFMSPGPHIPYHSASQMMPISSRPHSPHFSNMKPMKLDLPRFYGEDPYGWLAMA</sequence>
<evidence type="ECO:0000313" key="5">
    <source>
        <dbReference type="Proteomes" id="UP000507245"/>
    </source>
</evidence>
<feature type="compositionally biased region" description="Polar residues" evidence="1">
    <location>
        <begin position="85"/>
        <end position="99"/>
    </location>
</feature>
<evidence type="ECO:0000256" key="1">
    <source>
        <dbReference type="SAM" id="MobiDB-lite"/>
    </source>
</evidence>
<dbReference type="Proteomes" id="UP000507222">
    <property type="component" value="Unassembled WGS sequence"/>
</dbReference>
<accession>A0A6J5TIG7</accession>
<reference evidence="2 4" key="2">
    <citation type="submission" date="2020-05" db="EMBL/GenBank/DDBJ databases">
        <authorList>
            <person name="Campoy J."/>
            <person name="Schneeberger K."/>
            <person name="Spophaly S."/>
        </authorList>
    </citation>
    <scope>NUCLEOTIDE SEQUENCE [LARGE SCALE GENOMIC DNA]</scope>
    <source>
        <strain evidence="2">PruArmRojPasFocal</strain>
    </source>
</reference>
<evidence type="ECO:0000313" key="2">
    <source>
        <dbReference type="EMBL" id="CAB4263721.1"/>
    </source>
</evidence>
<protein>
    <submittedName>
        <fullName evidence="2">Uncharacterized protein</fullName>
    </submittedName>
</protein>
<feature type="region of interest" description="Disordered" evidence="1">
    <location>
        <begin position="85"/>
        <end position="115"/>
    </location>
</feature>
<keyword evidence="5" id="KW-1185">Reference proteome</keyword>
<organism evidence="2 4">
    <name type="scientific">Prunus armeniaca</name>
    <name type="common">Apricot</name>
    <name type="synonym">Armeniaca vulgaris</name>
    <dbReference type="NCBI Taxonomy" id="36596"/>
    <lineage>
        <taxon>Eukaryota</taxon>
        <taxon>Viridiplantae</taxon>
        <taxon>Streptophyta</taxon>
        <taxon>Embryophyta</taxon>
        <taxon>Tracheophyta</taxon>
        <taxon>Spermatophyta</taxon>
        <taxon>Magnoliopsida</taxon>
        <taxon>eudicotyledons</taxon>
        <taxon>Gunneridae</taxon>
        <taxon>Pentapetalae</taxon>
        <taxon>rosids</taxon>
        <taxon>fabids</taxon>
        <taxon>Rosales</taxon>
        <taxon>Rosaceae</taxon>
        <taxon>Amygdaloideae</taxon>
        <taxon>Amygdaleae</taxon>
        <taxon>Prunus</taxon>
    </lineage>
</organism>
<name>A0A6J5TIG7_PRUAR</name>
<proteinExistence type="predicted"/>